<organism evidence="3 4">
    <name type="scientific">Branchiostoma belcheri</name>
    <name type="common">Amphioxus</name>
    <dbReference type="NCBI Taxonomy" id="7741"/>
    <lineage>
        <taxon>Eukaryota</taxon>
        <taxon>Metazoa</taxon>
        <taxon>Chordata</taxon>
        <taxon>Cephalochordata</taxon>
        <taxon>Leptocardii</taxon>
        <taxon>Amphioxiformes</taxon>
        <taxon>Branchiostomatidae</taxon>
        <taxon>Branchiostoma</taxon>
    </lineage>
</organism>
<accession>A0A6P5AMK2</accession>
<dbReference type="InterPro" id="IPR011009">
    <property type="entry name" value="Kinase-like_dom_sf"/>
</dbReference>
<dbReference type="KEGG" id="bbel:109484438"/>
<dbReference type="AlphaFoldDB" id="A0A6P5AMK2"/>
<dbReference type="Gene3D" id="1.10.510.10">
    <property type="entry name" value="Transferase(Phosphotransferase) domain 1"/>
    <property type="match status" value="1"/>
</dbReference>
<dbReference type="PROSITE" id="PS50011">
    <property type="entry name" value="PROTEIN_KINASE_DOM"/>
    <property type="match status" value="1"/>
</dbReference>
<dbReference type="PANTHER" id="PTHR46448">
    <property type="entry name" value="PROTEIN KINASE DOMAIN-CONTAINING PROTEIN"/>
    <property type="match status" value="1"/>
</dbReference>
<dbReference type="OrthoDB" id="4062651at2759"/>
<reference evidence="4" key="1">
    <citation type="submission" date="2025-08" db="UniProtKB">
        <authorList>
            <consortium name="RefSeq"/>
        </authorList>
    </citation>
    <scope>IDENTIFICATION</scope>
    <source>
        <tissue evidence="4">Gonad</tissue>
    </source>
</reference>
<protein>
    <submittedName>
        <fullName evidence="4">Extracellular tyrosine-protein kinase PKDCC-like</fullName>
    </submittedName>
</protein>
<dbReference type="GO" id="GO:0001501">
    <property type="term" value="P:skeletal system development"/>
    <property type="evidence" value="ECO:0007669"/>
    <property type="project" value="TreeGrafter"/>
</dbReference>
<feature type="region of interest" description="Disordered" evidence="1">
    <location>
        <begin position="65"/>
        <end position="92"/>
    </location>
</feature>
<dbReference type="InterPro" id="IPR042983">
    <property type="entry name" value="PKDCC"/>
</dbReference>
<evidence type="ECO:0000256" key="1">
    <source>
        <dbReference type="SAM" id="MobiDB-lite"/>
    </source>
</evidence>
<keyword evidence="3" id="KW-1185">Reference proteome</keyword>
<dbReference type="InterPro" id="IPR000719">
    <property type="entry name" value="Prot_kinase_dom"/>
</dbReference>
<name>A0A6P5AMK2_BRABE</name>
<dbReference type="Proteomes" id="UP000515135">
    <property type="component" value="Unplaced"/>
</dbReference>
<feature type="domain" description="Protein kinase" evidence="2">
    <location>
        <begin position="132"/>
        <end position="392"/>
    </location>
</feature>
<evidence type="ECO:0000313" key="4">
    <source>
        <dbReference type="RefSeq" id="XP_019643246.1"/>
    </source>
</evidence>
<gene>
    <name evidence="4" type="primary">LOC109484438</name>
</gene>
<dbReference type="GO" id="GO:0004715">
    <property type="term" value="F:non-membrane spanning protein tyrosine kinase activity"/>
    <property type="evidence" value="ECO:0007669"/>
    <property type="project" value="InterPro"/>
</dbReference>
<dbReference type="InterPro" id="IPR022049">
    <property type="entry name" value="FAM69_kinase_dom"/>
</dbReference>
<dbReference type="GeneID" id="109484438"/>
<sequence>MVRCIKCRGHVFRRPKFGVFLLFLVAFAFASVFLDCSCWKDRLLLVKEDLTFQSAKDDVTLANMLREERNRTNKPNDQPETPMEKPPNITTMGNVSDNVISPAMPQSRPMRTVEPTTDENNEFLTCKEISDISIIKGLGHGYTKVVELGSYRGQNVAVKRVQPSVKDITACRQRVDKERWHECYLFANYKIMKEILLQKQLQHPNIVKLLGYCIRSENIAQSLAEHGVVAVTEVGREFNTKEARNMPWKKRLEIALDIADLLDYFEHSPLGSLILADFKPSQFIWVGDKVKLADMDDVSSVEQACAVRSDCGKGLYMDNVTPCVDGVCRGLNAMHNIHGAYRHILQYLLVHVDKEVSYTLREEIRNLSIDAATLRSRLQQLLQLENQRLQTG</sequence>
<dbReference type="SUPFAM" id="SSF56112">
    <property type="entry name" value="Protein kinase-like (PK-like)"/>
    <property type="match status" value="1"/>
</dbReference>
<dbReference type="InterPro" id="IPR020635">
    <property type="entry name" value="Tyr_kinase_cat_dom"/>
</dbReference>
<dbReference type="GO" id="GO:0005576">
    <property type="term" value="C:extracellular region"/>
    <property type="evidence" value="ECO:0007669"/>
    <property type="project" value="TreeGrafter"/>
</dbReference>
<dbReference type="GO" id="GO:0005524">
    <property type="term" value="F:ATP binding"/>
    <property type="evidence" value="ECO:0007669"/>
    <property type="project" value="InterPro"/>
</dbReference>
<dbReference type="PANTHER" id="PTHR46448:SF1">
    <property type="entry name" value="PROTEIN KINASE DOMAIN-CONTAINING PROTEIN"/>
    <property type="match status" value="1"/>
</dbReference>
<evidence type="ECO:0000313" key="3">
    <source>
        <dbReference type="Proteomes" id="UP000515135"/>
    </source>
</evidence>
<proteinExistence type="predicted"/>
<dbReference type="SMART" id="SM00219">
    <property type="entry name" value="TyrKc"/>
    <property type="match status" value="1"/>
</dbReference>
<dbReference type="Pfam" id="PF12260">
    <property type="entry name" value="PIP49_C"/>
    <property type="match status" value="1"/>
</dbReference>
<evidence type="ECO:0000259" key="2">
    <source>
        <dbReference type="PROSITE" id="PS50011"/>
    </source>
</evidence>
<dbReference type="RefSeq" id="XP_019643246.1">
    <property type="nucleotide sequence ID" value="XM_019787687.1"/>
</dbReference>